<evidence type="ECO:0000256" key="5">
    <source>
        <dbReference type="SAM" id="Phobius"/>
    </source>
</evidence>
<keyword evidence="3 5" id="KW-1133">Transmembrane helix</keyword>
<feature type="transmembrane region" description="Helical" evidence="5">
    <location>
        <begin position="135"/>
        <end position="160"/>
    </location>
</feature>
<reference evidence="7" key="1">
    <citation type="journal article" date="2020" name="Mol. Plant Microbe">
        <title>Rhizobial microsymbionts of the narrowly endemic Oxytropis species growing in Kamchatka are characterized by significant genetic diversity and possess a set of genes that are associated with T3SS and T6SS secretion systems and can affect the development of symbiosis.</title>
        <authorList>
            <person name="Safronova V."/>
            <person name="Guro P."/>
            <person name="Sazanova A."/>
            <person name="Kuznetsova I."/>
            <person name="Belimov A."/>
            <person name="Yakubov V."/>
            <person name="Chirak E."/>
            <person name="Afonin A."/>
            <person name="Gogolev Y."/>
            <person name="Andronov E."/>
            <person name="Tikhonovich I."/>
        </authorList>
    </citation>
    <scope>NUCLEOTIDE SEQUENCE [LARGE SCALE GENOMIC DNA]</scope>
    <source>
        <strain evidence="7">583</strain>
    </source>
</reference>
<feature type="transmembrane region" description="Helical" evidence="5">
    <location>
        <begin position="27"/>
        <end position="53"/>
    </location>
</feature>
<evidence type="ECO:0000256" key="1">
    <source>
        <dbReference type="ARBA" id="ARBA00004141"/>
    </source>
</evidence>
<evidence type="ECO:0000256" key="2">
    <source>
        <dbReference type="ARBA" id="ARBA00022692"/>
    </source>
</evidence>
<dbReference type="GO" id="GO:0016020">
    <property type="term" value="C:membrane"/>
    <property type="evidence" value="ECO:0007669"/>
    <property type="project" value="UniProtKB-SubCell"/>
</dbReference>
<keyword evidence="2 5" id="KW-0812">Transmembrane</keyword>
<evidence type="ECO:0000256" key="4">
    <source>
        <dbReference type="ARBA" id="ARBA00023136"/>
    </source>
</evidence>
<sequence>MLHANGVTDIETTSQAAEALKPVAGSFAFFIFALGVIGTGLLAIPVLAGSAGYALGESRKWPTGLEREPLEAKAFYGTIAVATLIGAALNFTSIDPIKALYWSAVVNGVVAVPVMAIMMLMTARREVMGTSTVSLAMRLVGWLATAVMAAAAVVMIFQLFW</sequence>
<dbReference type="AlphaFoldDB" id="A0A7G6T3F0"/>
<feature type="transmembrane region" description="Helical" evidence="5">
    <location>
        <begin position="74"/>
        <end position="94"/>
    </location>
</feature>
<feature type="transmembrane region" description="Helical" evidence="5">
    <location>
        <begin position="100"/>
        <end position="123"/>
    </location>
</feature>
<organism evidence="6 7">
    <name type="scientific">Mesorhizobium huakuii</name>
    <dbReference type="NCBI Taxonomy" id="28104"/>
    <lineage>
        <taxon>Bacteria</taxon>
        <taxon>Pseudomonadati</taxon>
        <taxon>Pseudomonadota</taxon>
        <taxon>Alphaproteobacteria</taxon>
        <taxon>Hyphomicrobiales</taxon>
        <taxon>Phyllobacteriaceae</taxon>
        <taxon>Mesorhizobium</taxon>
    </lineage>
</organism>
<gene>
    <name evidence="6" type="ORF">HB778_16380</name>
</gene>
<dbReference type="InterPro" id="IPR001046">
    <property type="entry name" value="NRAMP_fam"/>
</dbReference>
<dbReference type="Pfam" id="PF01566">
    <property type="entry name" value="Nramp"/>
    <property type="match status" value="1"/>
</dbReference>
<evidence type="ECO:0000256" key="3">
    <source>
        <dbReference type="ARBA" id="ARBA00022989"/>
    </source>
</evidence>
<dbReference type="GO" id="GO:0046873">
    <property type="term" value="F:metal ion transmembrane transporter activity"/>
    <property type="evidence" value="ECO:0007669"/>
    <property type="project" value="InterPro"/>
</dbReference>
<keyword evidence="4 5" id="KW-0472">Membrane</keyword>
<protein>
    <submittedName>
        <fullName evidence="6">Divalent metal cation transporter</fullName>
    </submittedName>
</protein>
<comment type="subcellular location">
    <subcellularLocation>
        <location evidence="1">Membrane</location>
        <topology evidence="1">Multi-pass membrane protein</topology>
    </subcellularLocation>
</comment>
<name>A0A7G6T3F0_9HYPH</name>
<proteinExistence type="predicted"/>
<dbReference type="EMBL" id="CP050296">
    <property type="protein sequence ID" value="QND61282.1"/>
    <property type="molecule type" value="Genomic_DNA"/>
</dbReference>
<dbReference type="Proteomes" id="UP000515465">
    <property type="component" value="Chromosome"/>
</dbReference>
<accession>A0A7G6T3F0</accession>
<evidence type="ECO:0000313" key="7">
    <source>
        <dbReference type="Proteomes" id="UP000515465"/>
    </source>
</evidence>
<evidence type="ECO:0000313" key="6">
    <source>
        <dbReference type="EMBL" id="QND61282.1"/>
    </source>
</evidence>